<sequence length="603" mass="67997">MVSDEKENAGLNCNIHKGCLVDPKGISEYDSESDDSRESWSSKADFFLATVGYVVGFGNLWRFPYLCYRNGGASFILPYFLMLAFVGVPMFFMEISLGQWYNCGLIGVWKGVCPLASGIGYGTLVMQIWTNIYYTVIMAWVLFFLFDTMRSDVPWSSCDNDWNTPFCRIQRTSHKVNCSAFDLPVNCTQKFVSPSSEYWSNRVLQITGSIEEMGSMRWELVGTLILGWIMVYLCICKSIKATGKVVYFTATFPYVALVIILVRGVTLDGAARGIRYYLEPDWEQLADPQVWVYAATQIFWSLGIGFGAILTFGSYNKFSNNCYKDSIIITSINCITSFVAGFAVFSILGFMADVLSSSMKDVVSTGPGLVFIAYPEAISQLPVSVFWAILFFFMLMTLGLDTMFGAMEGFITAIIDEFPKWRSRKWLLLAGICVAKLLAGLPCVTKGGMYIFNMFDYQSAGISLLFLVFLENIAIAWIYGIDKFSEDIFLMTGKKLSIWIRISLKFISPVISLCILLANIINWRGIKYNGEPYPDWAEFMGWILCISSMAVPVAMAIYLFIKTPGSLKERWVILTTPDKTVQEQITKKHRRMLILSNEITTPL</sequence>
<evidence type="ECO:0000256" key="16">
    <source>
        <dbReference type="SAM" id="Phobius"/>
    </source>
</evidence>
<evidence type="ECO:0000256" key="10">
    <source>
        <dbReference type="ARBA" id="ARBA00023136"/>
    </source>
</evidence>
<keyword evidence="8 16" id="KW-1133">Transmembrane helix</keyword>
<keyword evidence="10 16" id="KW-0472">Membrane</keyword>
<feature type="transmembrane region" description="Helical" evidence="16">
    <location>
        <begin position="75"/>
        <end position="93"/>
    </location>
</feature>
<proteinExistence type="inferred from homology"/>
<dbReference type="SUPFAM" id="SSF161070">
    <property type="entry name" value="SNF-like"/>
    <property type="match status" value="1"/>
</dbReference>
<dbReference type="KEGG" id="epa:110245501"/>
<dbReference type="GO" id="GO:0006836">
    <property type="term" value="P:neurotransmitter transport"/>
    <property type="evidence" value="ECO:0007669"/>
    <property type="project" value="UniProtKB-KW"/>
</dbReference>
<dbReference type="GO" id="GO:0046872">
    <property type="term" value="F:metal ion binding"/>
    <property type="evidence" value="ECO:0007669"/>
    <property type="project" value="UniProtKB-KW"/>
</dbReference>
<dbReference type="GeneID" id="110245501"/>
<dbReference type="InterPro" id="IPR000175">
    <property type="entry name" value="Na/ntran_symport"/>
</dbReference>
<feature type="transmembrane region" description="Helical" evidence="16">
    <location>
        <begin position="541"/>
        <end position="561"/>
    </location>
</feature>
<keyword evidence="3" id="KW-1003">Cell membrane</keyword>
<evidence type="ECO:0000256" key="13">
    <source>
        <dbReference type="PIRSR" id="PIRSR600175-1"/>
    </source>
</evidence>
<dbReference type="GO" id="GO:0006865">
    <property type="term" value="P:amino acid transport"/>
    <property type="evidence" value="ECO:0007669"/>
    <property type="project" value="TreeGrafter"/>
</dbReference>
<comment type="subcellular location">
    <subcellularLocation>
        <location evidence="1">Cell membrane</location>
        <topology evidence="1">Multi-pass membrane protein</topology>
    </subcellularLocation>
</comment>
<feature type="binding site" evidence="13">
    <location>
        <position position="333"/>
    </location>
    <ligand>
        <name>Na(+)</name>
        <dbReference type="ChEBI" id="CHEBI:29101"/>
        <label>1</label>
    </ligand>
</feature>
<name>A0A913XN35_EXADI</name>
<feature type="transmembrane region" description="Helical" evidence="16">
    <location>
        <begin position="290"/>
        <end position="315"/>
    </location>
</feature>
<feature type="transmembrane region" description="Helical" evidence="16">
    <location>
        <begin position="128"/>
        <end position="146"/>
    </location>
</feature>
<dbReference type="GO" id="GO:0005886">
    <property type="term" value="C:plasma membrane"/>
    <property type="evidence" value="ECO:0007669"/>
    <property type="project" value="UniProtKB-SubCell"/>
</dbReference>
<feature type="transmembrane region" description="Helical" evidence="16">
    <location>
        <begin position="502"/>
        <end position="521"/>
    </location>
</feature>
<evidence type="ECO:0000256" key="3">
    <source>
        <dbReference type="ARBA" id="ARBA00022475"/>
    </source>
</evidence>
<feature type="binding site" evidence="13">
    <location>
        <position position="55"/>
    </location>
    <ligand>
        <name>Na(+)</name>
        <dbReference type="ChEBI" id="CHEBI:29101"/>
        <label>1</label>
    </ligand>
</feature>
<keyword evidence="5 13" id="KW-0479">Metal-binding</keyword>
<dbReference type="RefSeq" id="XP_020907475.1">
    <property type="nucleotide sequence ID" value="XM_021051816.2"/>
</dbReference>
<evidence type="ECO:0000256" key="6">
    <source>
        <dbReference type="ARBA" id="ARBA00022775"/>
    </source>
</evidence>
<dbReference type="PANTHER" id="PTHR11616:SF320">
    <property type="entry name" value="SODIUM-DEPENDENT NORADRENALINE TRANSPORTER"/>
    <property type="match status" value="1"/>
</dbReference>
<feature type="binding site" evidence="13">
    <location>
        <position position="401"/>
    </location>
    <ligand>
        <name>Na(+)</name>
        <dbReference type="ChEBI" id="CHEBI:29101"/>
        <label>1</label>
    </ligand>
</feature>
<dbReference type="PRINTS" id="PR00176">
    <property type="entry name" value="NANEUSMPORT"/>
</dbReference>
<dbReference type="PANTHER" id="PTHR11616">
    <property type="entry name" value="SODIUM/CHLORIDE DEPENDENT TRANSPORTER"/>
    <property type="match status" value="1"/>
</dbReference>
<feature type="transmembrane region" description="Helical" evidence="16">
    <location>
        <begin position="247"/>
        <end position="270"/>
    </location>
</feature>
<dbReference type="GO" id="GO:0008504">
    <property type="term" value="F:monoamine transmembrane transporter activity"/>
    <property type="evidence" value="ECO:0007669"/>
    <property type="project" value="UniProtKB-ARBA"/>
</dbReference>
<feature type="binding site" evidence="13">
    <location>
        <position position="52"/>
    </location>
    <ligand>
        <name>Na(+)</name>
        <dbReference type="ChEBI" id="CHEBI:29101"/>
        <label>1</label>
    </ligand>
</feature>
<evidence type="ECO:0000256" key="4">
    <source>
        <dbReference type="ARBA" id="ARBA00022692"/>
    </source>
</evidence>
<evidence type="ECO:0000256" key="14">
    <source>
        <dbReference type="PIRSR" id="PIRSR600175-2"/>
    </source>
</evidence>
<organism evidence="17 18">
    <name type="scientific">Exaiptasia diaphana</name>
    <name type="common">Tropical sea anemone</name>
    <name type="synonym">Aiptasia pulchella</name>
    <dbReference type="NCBI Taxonomy" id="2652724"/>
    <lineage>
        <taxon>Eukaryota</taxon>
        <taxon>Metazoa</taxon>
        <taxon>Cnidaria</taxon>
        <taxon>Anthozoa</taxon>
        <taxon>Hexacorallia</taxon>
        <taxon>Actiniaria</taxon>
        <taxon>Aiptasiidae</taxon>
        <taxon>Exaiptasia</taxon>
    </lineage>
</organism>
<evidence type="ECO:0000256" key="15">
    <source>
        <dbReference type="RuleBase" id="RU003732"/>
    </source>
</evidence>
<keyword evidence="4 15" id="KW-0812">Transmembrane</keyword>
<feature type="transmembrane region" description="Helical" evidence="16">
    <location>
        <begin position="327"/>
        <end position="352"/>
    </location>
</feature>
<evidence type="ECO:0000256" key="11">
    <source>
        <dbReference type="ARBA" id="ARBA00023157"/>
    </source>
</evidence>
<dbReference type="OMA" id="ANIINWR"/>
<keyword evidence="9 13" id="KW-0915">Sodium</keyword>
<evidence type="ECO:0000256" key="5">
    <source>
        <dbReference type="ARBA" id="ARBA00022723"/>
    </source>
</evidence>
<feature type="transmembrane region" description="Helical" evidence="16">
    <location>
        <begin position="426"/>
        <end position="451"/>
    </location>
</feature>
<keyword evidence="7 15" id="KW-0769">Symport</keyword>
<comment type="similarity">
    <text evidence="15">Belongs to the sodium:neurotransmitter symporter (SNF) (TC 2.A.22) family.</text>
</comment>
<evidence type="ECO:0000256" key="12">
    <source>
        <dbReference type="ARBA" id="ARBA00023180"/>
    </source>
</evidence>
<feature type="transmembrane region" description="Helical" evidence="16">
    <location>
        <begin position="457"/>
        <end position="481"/>
    </location>
</feature>
<protein>
    <recommendedName>
        <fullName evidence="15">Transporter</fullName>
    </recommendedName>
</protein>
<dbReference type="Pfam" id="PF00209">
    <property type="entry name" value="SNF"/>
    <property type="match status" value="1"/>
</dbReference>
<feature type="disulfide bond" evidence="14">
    <location>
        <begin position="158"/>
        <end position="167"/>
    </location>
</feature>
<feature type="binding site" evidence="13">
    <location>
        <position position="301"/>
    </location>
    <ligand>
        <name>Na(+)</name>
        <dbReference type="ChEBI" id="CHEBI:29101"/>
        <label>1</label>
    </ligand>
</feature>
<dbReference type="OrthoDB" id="6581954at2759"/>
<evidence type="ECO:0000256" key="7">
    <source>
        <dbReference type="ARBA" id="ARBA00022847"/>
    </source>
</evidence>
<dbReference type="NCBIfam" id="NF037979">
    <property type="entry name" value="Na_transp"/>
    <property type="match status" value="1"/>
</dbReference>
<keyword evidence="11 14" id="KW-1015">Disulfide bond</keyword>
<feature type="binding site" evidence="13">
    <location>
        <position position="59"/>
    </location>
    <ligand>
        <name>Na(+)</name>
        <dbReference type="ChEBI" id="CHEBI:29101"/>
        <label>1</label>
    </ligand>
</feature>
<feature type="binding site" evidence="13">
    <location>
        <position position="398"/>
    </location>
    <ligand>
        <name>Na(+)</name>
        <dbReference type="ChEBI" id="CHEBI:29101"/>
        <label>1</label>
    </ligand>
</feature>
<dbReference type="Proteomes" id="UP000887567">
    <property type="component" value="Unplaced"/>
</dbReference>
<evidence type="ECO:0000256" key="2">
    <source>
        <dbReference type="ARBA" id="ARBA00022448"/>
    </source>
</evidence>
<dbReference type="GO" id="GO:0015378">
    <property type="term" value="F:sodium:chloride symporter activity"/>
    <property type="evidence" value="ECO:0007669"/>
    <property type="project" value="UniProtKB-ARBA"/>
</dbReference>
<dbReference type="GO" id="GO:0090493">
    <property type="term" value="P:catecholamine uptake"/>
    <property type="evidence" value="ECO:0007669"/>
    <property type="project" value="UniProtKB-ARBA"/>
</dbReference>
<keyword evidence="6" id="KW-0532">Neurotransmitter transport</keyword>
<dbReference type="PROSITE" id="PS00610">
    <property type="entry name" value="NA_NEUROTRAN_SYMP_1"/>
    <property type="match status" value="1"/>
</dbReference>
<feature type="transmembrane region" description="Helical" evidence="16">
    <location>
        <begin position="46"/>
        <end position="63"/>
    </location>
</feature>
<keyword evidence="18" id="KW-1185">Reference proteome</keyword>
<keyword evidence="12" id="KW-0325">Glycoprotein</keyword>
<reference evidence="17" key="1">
    <citation type="submission" date="2022-11" db="UniProtKB">
        <authorList>
            <consortium name="EnsemblMetazoa"/>
        </authorList>
    </citation>
    <scope>IDENTIFICATION</scope>
</reference>
<dbReference type="InterPro" id="IPR037272">
    <property type="entry name" value="SNS_sf"/>
</dbReference>
<dbReference type="EnsemblMetazoa" id="XM_021051816.2">
    <property type="protein sequence ID" value="XP_020907475.1"/>
    <property type="gene ID" value="LOC110245501"/>
</dbReference>
<evidence type="ECO:0000256" key="8">
    <source>
        <dbReference type="ARBA" id="ARBA00022989"/>
    </source>
</evidence>
<feature type="transmembrane region" description="Helical" evidence="16">
    <location>
        <begin position="385"/>
        <end position="406"/>
    </location>
</feature>
<dbReference type="AlphaFoldDB" id="A0A913XN35"/>
<evidence type="ECO:0000256" key="9">
    <source>
        <dbReference type="ARBA" id="ARBA00023053"/>
    </source>
</evidence>
<dbReference type="PROSITE" id="PS50267">
    <property type="entry name" value="NA_NEUROTRAN_SYMP_3"/>
    <property type="match status" value="1"/>
</dbReference>
<evidence type="ECO:0000313" key="17">
    <source>
        <dbReference type="EnsemblMetazoa" id="XP_020907475.1"/>
    </source>
</evidence>
<accession>A0A913XN35</accession>
<evidence type="ECO:0000313" key="18">
    <source>
        <dbReference type="Proteomes" id="UP000887567"/>
    </source>
</evidence>
<evidence type="ECO:0000256" key="1">
    <source>
        <dbReference type="ARBA" id="ARBA00004651"/>
    </source>
</evidence>
<keyword evidence="2 15" id="KW-0813">Transport</keyword>